<dbReference type="Proteomes" id="UP001470230">
    <property type="component" value="Unassembled WGS sequence"/>
</dbReference>
<evidence type="ECO:0000313" key="3">
    <source>
        <dbReference type="Proteomes" id="UP001470230"/>
    </source>
</evidence>
<feature type="transmembrane region" description="Helical" evidence="1">
    <location>
        <begin position="248"/>
        <end position="269"/>
    </location>
</feature>
<feature type="transmembrane region" description="Helical" evidence="1">
    <location>
        <begin position="212"/>
        <end position="236"/>
    </location>
</feature>
<comment type="caution">
    <text evidence="2">The sequence shown here is derived from an EMBL/GenBank/DDBJ whole genome shotgun (WGS) entry which is preliminary data.</text>
</comment>
<evidence type="ECO:0000313" key="2">
    <source>
        <dbReference type="EMBL" id="KAK8897076.1"/>
    </source>
</evidence>
<organism evidence="2 3">
    <name type="scientific">Tritrichomonas musculus</name>
    <dbReference type="NCBI Taxonomy" id="1915356"/>
    <lineage>
        <taxon>Eukaryota</taxon>
        <taxon>Metamonada</taxon>
        <taxon>Parabasalia</taxon>
        <taxon>Tritrichomonadida</taxon>
        <taxon>Tritrichomonadidae</taxon>
        <taxon>Tritrichomonas</taxon>
    </lineage>
</organism>
<keyword evidence="3" id="KW-1185">Reference proteome</keyword>
<evidence type="ECO:0000256" key="1">
    <source>
        <dbReference type="SAM" id="Phobius"/>
    </source>
</evidence>
<feature type="transmembrane region" description="Helical" evidence="1">
    <location>
        <begin position="342"/>
        <end position="368"/>
    </location>
</feature>
<feature type="transmembrane region" description="Helical" evidence="1">
    <location>
        <begin position="318"/>
        <end position="336"/>
    </location>
</feature>
<accession>A0ABR2L259</accession>
<keyword evidence="1" id="KW-0472">Membrane</keyword>
<dbReference type="EMBL" id="JAPFFF010000002">
    <property type="protein sequence ID" value="KAK8897076.1"/>
    <property type="molecule type" value="Genomic_DNA"/>
</dbReference>
<sequence>MIIIVLFSFVAYKIGKYNIKPTSSLLFFSSFGFTADSKFSFSIHSTIPIKLNLFLFSFDELRNTASRHVYKTCTSSKIRVSLLNKTFNVSKNNFLWDGNIKNQNVYYPMILICSDNFSSLDIEYSFSNKNFLVDFRSEKNSSIYLLFTVINLALGLTWIVNNFIKANFSIPLQQIMSFLPILKAISNSLLASEWEMRKFTDDISPYRKIIPVVFSILFYSFYMYVTTLAFSGWCIFRMKFSFFEKAQIFISSFLCVFGFNISSIVDFVISSLVPILFTSAGFLWYMKLNATYLATLIQLTESNIENERMKSRVSMTQNYSVITFALIFGIILIQSTTLSFDLWPIAITIIQESGIALLELVEVFFFLLRDKYVGEVDDSQNEISVPIMLLEPQKNRIVFISQEKEKENNNEETCEP</sequence>
<keyword evidence="1" id="KW-1133">Transmembrane helix</keyword>
<protein>
    <submittedName>
        <fullName evidence="2">Uncharacterized protein</fullName>
    </submittedName>
</protein>
<feature type="transmembrane region" description="Helical" evidence="1">
    <location>
        <begin position="275"/>
        <end position="297"/>
    </location>
</feature>
<reference evidence="2 3" key="1">
    <citation type="submission" date="2024-04" db="EMBL/GenBank/DDBJ databases">
        <title>Tritrichomonas musculus Genome.</title>
        <authorList>
            <person name="Alves-Ferreira E."/>
            <person name="Grigg M."/>
            <person name="Lorenzi H."/>
            <person name="Galac M."/>
        </authorList>
    </citation>
    <scope>NUCLEOTIDE SEQUENCE [LARGE SCALE GENOMIC DNA]</scope>
    <source>
        <strain evidence="2 3">EAF2021</strain>
    </source>
</reference>
<name>A0ABR2L259_9EUKA</name>
<proteinExistence type="predicted"/>
<gene>
    <name evidence="2" type="ORF">M9Y10_015010</name>
</gene>
<feature type="transmembrane region" description="Helical" evidence="1">
    <location>
        <begin position="143"/>
        <end position="163"/>
    </location>
</feature>
<keyword evidence="1" id="KW-0812">Transmembrane</keyword>